<feature type="compositionally biased region" description="Basic and acidic residues" evidence="1">
    <location>
        <begin position="149"/>
        <end position="163"/>
    </location>
</feature>
<accession>A0A6J2XHL7</accession>
<dbReference type="GeneID" id="115877988"/>
<feature type="domain" description="C2H2-type" evidence="2">
    <location>
        <begin position="201"/>
        <end position="223"/>
    </location>
</feature>
<dbReference type="InParanoid" id="A0A6J2XHL7"/>
<dbReference type="InterPro" id="IPR013087">
    <property type="entry name" value="Znf_C2H2_type"/>
</dbReference>
<feature type="compositionally biased region" description="Polar residues" evidence="1">
    <location>
        <begin position="164"/>
        <end position="175"/>
    </location>
</feature>
<dbReference type="KEGG" id="soy:115877988"/>
<dbReference type="AlphaFoldDB" id="A0A6J2XHL7"/>
<feature type="region of interest" description="Disordered" evidence="1">
    <location>
        <begin position="149"/>
        <end position="175"/>
    </location>
</feature>
<dbReference type="RefSeq" id="XP_030750199.1">
    <property type="nucleotide sequence ID" value="XM_030894339.1"/>
</dbReference>
<feature type="domain" description="C2H2-type" evidence="2">
    <location>
        <begin position="82"/>
        <end position="105"/>
    </location>
</feature>
<name>A0A6J2XHL7_SITOR</name>
<dbReference type="SMART" id="SM00355">
    <property type="entry name" value="ZnF_C2H2"/>
    <property type="match status" value="3"/>
</dbReference>
<evidence type="ECO:0000259" key="2">
    <source>
        <dbReference type="SMART" id="SM00355"/>
    </source>
</evidence>
<dbReference type="Proteomes" id="UP000504635">
    <property type="component" value="Unplaced"/>
</dbReference>
<organism evidence="3 4">
    <name type="scientific">Sitophilus oryzae</name>
    <name type="common">Rice weevil</name>
    <name type="synonym">Curculio oryzae</name>
    <dbReference type="NCBI Taxonomy" id="7048"/>
    <lineage>
        <taxon>Eukaryota</taxon>
        <taxon>Metazoa</taxon>
        <taxon>Ecdysozoa</taxon>
        <taxon>Arthropoda</taxon>
        <taxon>Hexapoda</taxon>
        <taxon>Insecta</taxon>
        <taxon>Pterygota</taxon>
        <taxon>Neoptera</taxon>
        <taxon>Endopterygota</taxon>
        <taxon>Coleoptera</taxon>
        <taxon>Polyphaga</taxon>
        <taxon>Cucujiformia</taxon>
        <taxon>Curculionidae</taxon>
        <taxon>Dryophthorinae</taxon>
        <taxon>Sitophilus</taxon>
    </lineage>
</organism>
<evidence type="ECO:0000256" key="1">
    <source>
        <dbReference type="SAM" id="MobiDB-lite"/>
    </source>
</evidence>
<proteinExistence type="predicted"/>
<evidence type="ECO:0000313" key="4">
    <source>
        <dbReference type="RefSeq" id="XP_030750199.1"/>
    </source>
</evidence>
<reference evidence="4" key="1">
    <citation type="submission" date="2025-08" db="UniProtKB">
        <authorList>
            <consortium name="RefSeq"/>
        </authorList>
    </citation>
    <scope>IDENTIFICATION</scope>
    <source>
        <tissue evidence="4">Gonads</tissue>
    </source>
</reference>
<feature type="domain" description="C2H2-type" evidence="2">
    <location>
        <begin position="114"/>
        <end position="137"/>
    </location>
</feature>
<sequence length="262" mass="31146">MANIENIDREERRHKRKRKMRKIACEEEKVFNYMTGEYEKVKPVVDPKSEFEEISIEEHSLEWIKDELEEEPPPPSIIRRRIKCRQCSFVGESRQMLKIHEYEEHQASSIMLRYKCKRCAFISYDYEVAMEHKGGRHVVEKVVGFKIDTDKDSEKPNNKEKTSKSVPKKQSTVQPDYSQNKYLVCGKSTVNLNSPQNQRQYSCFHCKYTTVNKALLSNHIVIHKRWNDSDVFEHFSCPDHEKNDFDQDKCDGCFYAYHFNKS</sequence>
<evidence type="ECO:0000313" key="3">
    <source>
        <dbReference type="Proteomes" id="UP000504635"/>
    </source>
</evidence>
<keyword evidence="3" id="KW-1185">Reference proteome</keyword>
<protein>
    <submittedName>
        <fullName evidence="4">Uncharacterized protein LOC115877988</fullName>
    </submittedName>
</protein>
<gene>
    <name evidence="4" type="primary">LOC115877988</name>
</gene>